<proteinExistence type="predicted"/>
<dbReference type="EMBL" id="QRQM01000009">
    <property type="protein sequence ID" value="RHN07341.1"/>
    <property type="molecule type" value="Genomic_DNA"/>
</dbReference>
<reference evidence="1 2" key="1">
    <citation type="submission" date="2018-08" db="EMBL/GenBank/DDBJ databases">
        <title>A genome reference for cultivated species of the human gut microbiota.</title>
        <authorList>
            <person name="Zou Y."/>
            <person name="Xue W."/>
            <person name="Luo G."/>
        </authorList>
    </citation>
    <scope>NUCLEOTIDE SEQUENCE [LARGE SCALE GENOMIC DNA]</scope>
    <source>
        <strain evidence="1 2">AF31-23</strain>
    </source>
</reference>
<comment type="caution">
    <text evidence="1">The sequence shown here is derived from an EMBL/GenBank/DDBJ whole genome shotgun (WGS) entry which is preliminary data.</text>
</comment>
<sequence>MAYYFIKVKGEIVANAEKHYAQNWVCCGLGQSIGNNGSYCYDDSTHSVKSNLVLNERKRAVPYAIYYTEKGIVAKPPGEIVAYPGYGAALEYYKTNISKISEQLSINVIEEIKQSLYKGLFTDTFSILELFLSDIILCLIYAHEDVFNKALYFFKRKKLKDIQKNVRDIENKMHKYFFDEIVYHRFDSVKELFRSIADVDFPDSKGLKKYLHKRNNIVHRYSLSNIDRMRVTIITREDILSLIAISDALVNKLIDNINIIYVPTK</sequence>
<gene>
    <name evidence="1" type="ORF">DWZ32_09605</name>
</gene>
<name>A0AB37M9R7_9BACE</name>
<evidence type="ECO:0008006" key="3">
    <source>
        <dbReference type="Google" id="ProtNLM"/>
    </source>
</evidence>
<protein>
    <recommendedName>
        <fullName evidence="3">RiboL-PSP-HEPN domain-containing protein</fullName>
    </recommendedName>
</protein>
<accession>A0AB37M9R7</accession>
<evidence type="ECO:0000313" key="2">
    <source>
        <dbReference type="Proteomes" id="UP000286003"/>
    </source>
</evidence>
<dbReference type="RefSeq" id="WP_118477051.1">
    <property type="nucleotide sequence ID" value="NZ_JAQCXL010000008.1"/>
</dbReference>
<evidence type="ECO:0000313" key="1">
    <source>
        <dbReference type="EMBL" id="RHN07341.1"/>
    </source>
</evidence>
<dbReference type="Proteomes" id="UP000286003">
    <property type="component" value="Unassembled WGS sequence"/>
</dbReference>
<dbReference type="AlphaFoldDB" id="A0AB37M9R7"/>
<organism evidence="1 2">
    <name type="scientific">Bacteroides intestinalis</name>
    <dbReference type="NCBI Taxonomy" id="329854"/>
    <lineage>
        <taxon>Bacteria</taxon>
        <taxon>Pseudomonadati</taxon>
        <taxon>Bacteroidota</taxon>
        <taxon>Bacteroidia</taxon>
        <taxon>Bacteroidales</taxon>
        <taxon>Bacteroidaceae</taxon>
        <taxon>Bacteroides</taxon>
    </lineage>
</organism>